<dbReference type="AlphaFoldDB" id="A0AAN4W618"/>
<name>A0AAN4W618_9BACT</name>
<evidence type="ECO:0000313" key="2">
    <source>
        <dbReference type="Proteomes" id="UP001310022"/>
    </source>
</evidence>
<gene>
    <name evidence="1" type="ORF">PEDI_55490</name>
</gene>
<evidence type="ECO:0008006" key="3">
    <source>
        <dbReference type="Google" id="ProtNLM"/>
    </source>
</evidence>
<dbReference type="Gene3D" id="1.10.1660.10">
    <property type="match status" value="1"/>
</dbReference>
<accession>A0AAN4W618</accession>
<dbReference type="RefSeq" id="WP_338240067.1">
    <property type="nucleotide sequence ID" value="NZ_BQKE01000010.1"/>
</dbReference>
<protein>
    <recommendedName>
        <fullName evidence="3">DNA-binding protein</fullName>
    </recommendedName>
</protein>
<reference evidence="1 2" key="1">
    <citation type="submission" date="2021-12" db="EMBL/GenBank/DDBJ databases">
        <title>Genome sequencing of bacteria with rrn-lacking chromosome and rrn-plasmid.</title>
        <authorList>
            <person name="Anda M."/>
            <person name="Iwasaki W."/>
        </authorList>
    </citation>
    <scope>NUCLEOTIDE SEQUENCE [LARGE SCALE GENOMIC DNA]</scope>
    <source>
        <strain evidence="1 2">NBRC 15940</strain>
    </source>
</reference>
<dbReference type="Proteomes" id="UP001310022">
    <property type="component" value="Unassembled WGS sequence"/>
</dbReference>
<dbReference type="EMBL" id="BQKE01000010">
    <property type="protein sequence ID" value="GJM64997.1"/>
    <property type="molecule type" value="Genomic_DNA"/>
</dbReference>
<keyword evidence="2" id="KW-1185">Reference proteome</keyword>
<comment type="caution">
    <text evidence="1">The sequence shown here is derived from an EMBL/GenBank/DDBJ whole genome shotgun (WGS) entry which is preliminary data.</text>
</comment>
<evidence type="ECO:0000313" key="1">
    <source>
        <dbReference type="EMBL" id="GJM64997.1"/>
    </source>
</evidence>
<proteinExistence type="predicted"/>
<organism evidence="1 2">
    <name type="scientific">Persicobacter diffluens</name>
    <dbReference type="NCBI Taxonomy" id="981"/>
    <lineage>
        <taxon>Bacteria</taxon>
        <taxon>Pseudomonadati</taxon>
        <taxon>Bacteroidota</taxon>
        <taxon>Cytophagia</taxon>
        <taxon>Cytophagales</taxon>
        <taxon>Persicobacteraceae</taxon>
        <taxon>Persicobacter</taxon>
    </lineage>
</organism>
<sequence length="57" mass="6711">MNTENLSGMYTRLEVAQMMNIHPNTLRAYMKMHGIEIKHRRLSVGEVKRIFQAIGMY</sequence>